<dbReference type="SUPFAM" id="SSF55729">
    <property type="entry name" value="Acyl-CoA N-acyltransferases (Nat)"/>
    <property type="match status" value="2"/>
</dbReference>
<dbReference type="RefSeq" id="WP_018577900.1">
    <property type="nucleotide sequence ID" value="NZ_KB892415.1"/>
</dbReference>
<organism evidence="4 5">
    <name type="scientific">Legionella shakespearei DSM 23087</name>
    <dbReference type="NCBI Taxonomy" id="1122169"/>
    <lineage>
        <taxon>Bacteria</taxon>
        <taxon>Pseudomonadati</taxon>
        <taxon>Pseudomonadota</taxon>
        <taxon>Gammaproteobacteria</taxon>
        <taxon>Legionellales</taxon>
        <taxon>Legionellaceae</taxon>
        <taxon>Legionella</taxon>
    </lineage>
</organism>
<dbReference type="Gene3D" id="3.40.630.30">
    <property type="match status" value="2"/>
</dbReference>
<dbReference type="eggNOG" id="COG0456">
    <property type="taxonomic scope" value="Bacteria"/>
</dbReference>
<dbReference type="InterPro" id="IPR016181">
    <property type="entry name" value="Acyl_CoA_acyltransferase"/>
</dbReference>
<dbReference type="OrthoDB" id="9796919at2"/>
<comment type="caution">
    <text evidence="4">The sequence shown here is derived from an EMBL/GenBank/DDBJ whole genome shotgun (WGS) entry which is preliminary data.</text>
</comment>
<feature type="domain" description="N-acetyltransferase" evidence="3">
    <location>
        <begin position="3"/>
        <end position="144"/>
    </location>
</feature>
<dbReference type="PATRIC" id="fig|1122169.6.peg.1370"/>
<proteinExistence type="predicted"/>
<evidence type="ECO:0000256" key="1">
    <source>
        <dbReference type="ARBA" id="ARBA00022679"/>
    </source>
</evidence>
<dbReference type="Proteomes" id="UP000054600">
    <property type="component" value="Unassembled WGS sequence"/>
</dbReference>
<sequence>MINHTNQLNASQLQELEHLVAQCKKVDGSTPNVYTHILNQARSLPASLLFYKEKELVGFLSAYFFYEDAVEIATLVTPSMRRKGIARQLIQEIVPLIQSQNYENLIFSSPSHLNNQWLTQKGLSYLHSEYYMERDDLNPLLDYNQSLTFRKGTMDDIPVLCSIDKHCFPMHHVDSVARFEHILNGREYQIVIALQNNQPVGKAHLRWQENGATLSDIAILPAQQGKGLGTALIAHCINLALSEGKPHLNLDVETHNLRALDLYTRLGFVTQNACDYWEIKLHQLPQ</sequence>
<feature type="domain" description="N-acetyltransferase" evidence="3">
    <location>
        <begin position="147"/>
        <end position="285"/>
    </location>
</feature>
<keyword evidence="1" id="KW-0808">Transferase</keyword>
<dbReference type="PANTHER" id="PTHR43877">
    <property type="entry name" value="AMINOALKYLPHOSPHONATE N-ACETYLTRANSFERASE-RELATED-RELATED"/>
    <property type="match status" value="1"/>
</dbReference>
<evidence type="ECO:0000313" key="4">
    <source>
        <dbReference type="EMBL" id="KTD62487.1"/>
    </source>
</evidence>
<keyword evidence="2" id="KW-0012">Acyltransferase</keyword>
<dbReference type="Pfam" id="PF00583">
    <property type="entry name" value="Acetyltransf_1"/>
    <property type="match status" value="2"/>
</dbReference>
<name>A0A0W0Z057_9GAMM</name>
<gene>
    <name evidence="4" type="ORF">Lsha_1187</name>
</gene>
<dbReference type="CDD" id="cd04301">
    <property type="entry name" value="NAT_SF"/>
    <property type="match status" value="2"/>
</dbReference>
<dbReference type="InterPro" id="IPR050832">
    <property type="entry name" value="Bact_Acetyltransf"/>
</dbReference>
<dbReference type="InterPro" id="IPR000182">
    <property type="entry name" value="GNAT_dom"/>
</dbReference>
<evidence type="ECO:0000256" key="2">
    <source>
        <dbReference type="ARBA" id="ARBA00023315"/>
    </source>
</evidence>
<dbReference type="PROSITE" id="PS51186">
    <property type="entry name" value="GNAT"/>
    <property type="match status" value="2"/>
</dbReference>
<evidence type="ECO:0000313" key="5">
    <source>
        <dbReference type="Proteomes" id="UP000054600"/>
    </source>
</evidence>
<reference evidence="4 5" key="1">
    <citation type="submission" date="2015-11" db="EMBL/GenBank/DDBJ databases">
        <title>Genomic analysis of 38 Legionella species identifies large and diverse effector repertoires.</title>
        <authorList>
            <person name="Burstein D."/>
            <person name="Amaro F."/>
            <person name="Zusman T."/>
            <person name="Lifshitz Z."/>
            <person name="Cohen O."/>
            <person name="Gilbert J.A."/>
            <person name="Pupko T."/>
            <person name="Shuman H.A."/>
            <person name="Segal G."/>
        </authorList>
    </citation>
    <scope>NUCLEOTIDE SEQUENCE [LARGE SCALE GENOMIC DNA]</scope>
    <source>
        <strain evidence="4 5">ATCC 49655</strain>
    </source>
</reference>
<dbReference type="GO" id="GO:0016747">
    <property type="term" value="F:acyltransferase activity, transferring groups other than amino-acyl groups"/>
    <property type="evidence" value="ECO:0007669"/>
    <property type="project" value="InterPro"/>
</dbReference>
<protein>
    <recommendedName>
        <fullName evidence="3">N-acetyltransferase domain-containing protein</fullName>
    </recommendedName>
</protein>
<accession>A0A0W0Z057</accession>
<evidence type="ECO:0000259" key="3">
    <source>
        <dbReference type="PROSITE" id="PS51186"/>
    </source>
</evidence>
<dbReference type="AlphaFoldDB" id="A0A0W0Z057"/>
<keyword evidence="5" id="KW-1185">Reference proteome</keyword>
<dbReference type="PANTHER" id="PTHR43877:SF2">
    <property type="entry name" value="AMINOALKYLPHOSPHONATE N-ACETYLTRANSFERASE-RELATED"/>
    <property type="match status" value="1"/>
</dbReference>
<dbReference type="STRING" id="1122169.Lsha_1187"/>
<dbReference type="EMBL" id="LNYW01000033">
    <property type="protein sequence ID" value="KTD62487.1"/>
    <property type="molecule type" value="Genomic_DNA"/>
</dbReference>